<dbReference type="EMBL" id="OE000910">
    <property type="protein sequence ID" value="CAD7455436.1"/>
    <property type="molecule type" value="Genomic_DNA"/>
</dbReference>
<proteinExistence type="predicted"/>
<reference evidence="1" key="1">
    <citation type="submission" date="2020-11" db="EMBL/GenBank/DDBJ databases">
        <authorList>
            <person name="Tran Van P."/>
        </authorList>
    </citation>
    <scope>NUCLEOTIDE SEQUENCE</scope>
</reference>
<protein>
    <submittedName>
        <fullName evidence="1">Uncharacterized protein</fullName>
    </submittedName>
</protein>
<accession>A0A7R9FL53</accession>
<evidence type="ECO:0000313" key="1">
    <source>
        <dbReference type="EMBL" id="CAD7455436.1"/>
    </source>
</evidence>
<name>A0A7R9FL53_9NEOP</name>
<organism evidence="1">
    <name type="scientific">Timema tahoe</name>
    <dbReference type="NCBI Taxonomy" id="61484"/>
    <lineage>
        <taxon>Eukaryota</taxon>
        <taxon>Metazoa</taxon>
        <taxon>Ecdysozoa</taxon>
        <taxon>Arthropoda</taxon>
        <taxon>Hexapoda</taxon>
        <taxon>Insecta</taxon>
        <taxon>Pterygota</taxon>
        <taxon>Neoptera</taxon>
        <taxon>Polyneoptera</taxon>
        <taxon>Phasmatodea</taxon>
        <taxon>Timematodea</taxon>
        <taxon>Timematoidea</taxon>
        <taxon>Timematidae</taxon>
        <taxon>Timema</taxon>
    </lineage>
</organism>
<gene>
    <name evidence="1" type="ORF">TTEB3V08_LOCUS3505</name>
</gene>
<sequence length="120" mass="13617">MAKECFGYWPVPIANAERDGLSAARHELERKLVFRDLELHEKEEELFLQLEKVVRLEEDCEKLPEKMGTPPEKPGKDGELGSKKIVAALRKHESGNYGGIFLHDSIFFTFKSCPCLLKAG</sequence>
<dbReference type="AlphaFoldDB" id="A0A7R9FL53"/>